<evidence type="ECO:0000256" key="1">
    <source>
        <dbReference type="ARBA" id="ARBA00000013"/>
    </source>
</evidence>
<comment type="similarity">
    <text evidence="18">Belongs to the NnrE/AIBP family.</text>
</comment>
<feature type="binding site" evidence="17">
    <location>
        <position position="262"/>
    </location>
    <ligand>
        <name>(6S)-NADPHX</name>
        <dbReference type="ChEBI" id="CHEBI:64076"/>
    </ligand>
</feature>
<keyword evidence="9 18" id="KW-0630">Potassium</keyword>
<comment type="cofactor">
    <cofactor evidence="17">
        <name>Mg(2+)</name>
        <dbReference type="ChEBI" id="CHEBI:18420"/>
    </cofactor>
</comment>
<evidence type="ECO:0000256" key="17">
    <source>
        <dbReference type="HAMAP-Rule" id="MF_01965"/>
    </source>
</evidence>
<evidence type="ECO:0000256" key="3">
    <source>
        <dbReference type="ARBA" id="ARBA00006001"/>
    </source>
</evidence>
<dbReference type="Pfam" id="PF01256">
    <property type="entry name" value="Carb_kinase"/>
    <property type="match status" value="1"/>
</dbReference>
<dbReference type="PROSITE" id="PS51383">
    <property type="entry name" value="YJEF_C_3"/>
    <property type="match status" value="1"/>
</dbReference>
<comment type="similarity">
    <text evidence="4 19">In the C-terminal section; belongs to the NnrD/CARKD family.</text>
</comment>
<keyword evidence="10 17" id="KW-0520">NAD</keyword>
<dbReference type="Pfam" id="PF03853">
    <property type="entry name" value="YjeF_N"/>
    <property type="match status" value="1"/>
</dbReference>
<feature type="binding site" evidence="18">
    <location>
        <position position="163"/>
    </location>
    <ligand>
        <name>K(+)</name>
        <dbReference type="ChEBI" id="CHEBI:29103"/>
    </ligand>
</feature>
<feature type="binding site" evidence="17">
    <location>
        <begin position="407"/>
        <end position="411"/>
    </location>
    <ligand>
        <name>AMP</name>
        <dbReference type="ChEBI" id="CHEBI:456215"/>
    </ligand>
</feature>
<dbReference type="InterPro" id="IPR036652">
    <property type="entry name" value="YjeF_N_dom_sf"/>
</dbReference>
<dbReference type="InterPro" id="IPR030677">
    <property type="entry name" value="Nnr"/>
</dbReference>
<evidence type="ECO:0000313" key="23">
    <source>
        <dbReference type="Proteomes" id="UP001597399"/>
    </source>
</evidence>
<comment type="function">
    <text evidence="18">Catalyzes the epimerization of the S- and R-forms of NAD(P)HX, a damaged form of NAD(P)H that is a result of enzymatic or heat-dependent hydration. This is a prerequisite for the S-specific NAD(P)H-hydrate dehydratase to allow the repair of both epimers of NAD(P)HX.</text>
</comment>
<feature type="binding site" evidence="17">
    <location>
        <position position="318"/>
    </location>
    <ligand>
        <name>(6S)-NADPHX</name>
        <dbReference type="ChEBI" id="CHEBI:64076"/>
    </ligand>
</feature>
<evidence type="ECO:0000256" key="10">
    <source>
        <dbReference type="ARBA" id="ARBA00023027"/>
    </source>
</evidence>
<feature type="domain" description="YjeF N-terminal" evidence="21">
    <location>
        <begin position="9"/>
        <end position="217"/>
    </location>
</feature>
<dbReference type="PROSITE" id="PS51385">
    <property type="entry name" value="YJEF_N"/>
    <property type="match status" value="1"/>
</dbReference>
<evidence type="ECO:0000256" key="2">
    <source>
        <dbReference type="ARBA" id="ARBA00000909"/>
    </source>
</evidence>
<dbReference type="InterPro" id="IPR004443">
    <property type="entry name" value="YjeF_N_dom"/>
</dbReference>
<reference evidence="23" key="1">
    <citation type="journal article" date="2019" name="Int. J. Syst. Evol. Microbiol.">
        <title>The Global Catalogue of Microorganisms (GCM) 10K type strain sequencing project: providing services to taxonomists for standard genome sequencing and annotation.</title>
        <authorList>
            <consortium name="The Broad Institute Genomics Platform"/>
            <consortium name="The Broad Institute Genome Sequencing Center for Infectious Disease"/>
            <person name="Wu L."/>
            <person name="Ma J."/>
        </authorList>
    </citation>
    <scope>NUCLEOTIDE SEQUENCE [LARGE SCALE GENOMIC DNA]</scope>
    <source>
        <strain evidence="23">TISTR 2466</strain>
    </source>
</reference>
<feature type="binding site" evidence="17">
    <location>
        <position position="437"/>
    </location>
    <ligand>
        <name>(6S)-NADPHX</name>
        <dbReference type="ChEBI" id="CHEBI:64076"/>
    </ligand>
</feature>
<dbReference type="PIRSF" id="PIRSF017184">
    <property type="entry name" value="Nnr"/>
    <property type="match status" value="1"/>
</dbReference>
<feature type="domain" description="YjeF C-terminal" evidence="20">
    <location>
        <begin position="227"/>
        <end position="497"/>
    </location>
</feature>
<dbReference type="HAMAP" id="MF_01966">
    <property type="entry name" value="NADHX_epimerase"/>
    <property type="match status" value="1"/>
</dbReference>
<evidence type="ECO:0000259" key="20">
    <source>
        <dbReference type="PROSITE" id="PS51383"/>
    </source>
</evidence>
<comment type="subunit">
    <text evidence="17">Homotetramer.</text>
</comment>
<keyword evidence="7 17" id="KW-0067">ATP-binding</keyword>
<dbReference type="InterPro" id="IPR029056">
    <property type="entry name" value="Ribokinase-like"/>
</dbReference>
<keyword evidence="6 17" id="KW-0547">Nucleotide-binding</keyword>
<evidence type="ECO:0000256" key="13">
    <source>
        <dbReference type="ARBA" id="ARBA00023268"/>
    </source>
</evidence>
<evidence type="ECO:0000256" key="9">
    <source>
        <dbReference type="ARBA" id="ARBA00022958"/>
    </source>
</evidence>
<comment type="function">
    <text evidence="14 19">Bifunctional enzyme that catalyzes the epimerization of the S- and R-forms of NAD(P)HX and the dehydration of the S-form of NAD(P)HX at the expense of ADP, which is converted to AMP. This allows the repair of both epimers of NAD(P)HX, a damaged form of NAD(P)H that is a result of enzymatic or heat-dependent hydration.</text>
</comment>
<dbReference type="EC" id="4.2.1.136" evidence="19"/>
<comment type="catalytic activity">
    <reaction evidence="1 18 19">
        <text>(6R)-NADHX = (6S)-NADHX</text>
        <dbReference type="Rhea" id="RHEA:32215"/>
        <dbReference type="ChEBI" id="CHEBI:64074"/>
        <dbReference type="ChEBI" id="CHEBI:64075"/>
        <dbReference type="EC" id="5.1.99.6"/>
    </reaction>
</comment>
<evidence type="ECO:0000256" key="5">
    <source>
        <dbReference type="ARBA" id="ARBA00022723"/>
    </source>
</evidence>
<evidence type="ECO:0000256" key="18">
    <source>
        <dbReference type="HAMAP-Rule" id="MF_01966"/>
    </source>
</evidence>
<dbReference type="PANTHER" id="PTHR12592">
    <property type="entry name" value="ATP-DEPENDENT (S)-NAD(P)H-HYDRATE DEHYDRATASE FAMILY MEMBER"/>
    <property type="match status" value="1"/>
</dbReference>
<evidence type="ECO:0000256" key="11">
    <source>
        <dbReference type="ARBA" id="ARBA00023235"/>
    </source>
</evidence>
<keyword evidence="8 17" id="KW-0521">NADP</keyword>
<dbReference type="SUPFAM" id="SSF53613">
    <property type="entry name" value="Ribokinase-like"/>
    <property type="match status" value="1"/>
</dbReference>
<evidence type="ECO:0000256" key="14">
    <source>
        <dbReference type="ARBA" id="ARBA00025153"/>
    </source>
</evidence>
<name>A0ABW5S6L0_9BACL</name>
<comment type="function">
    <text evidence="17">Catalyzes the dehydration of the S-form of NAD(P)HX at the expense of ADP, which is converted to AMP. Together with NAD(P)HX epimerase, which catalyzes the epimerization of the S- and R-forms, the enzyme allows the repair of both epimers of NAD(P)HX, a damaged form of NAD(P)H that is a result of enzymatic or heat-dependent hydration.</text>
</comment>
<comment type="catalytic activity">
    <reaction evidence="16 17 19">
        <text>(6S)-NADPHX + ADP = AMP + phosphate + NADPH + H(+)</text>
        <dbReference type="Rhea" id="RHEA:32235"/>
        <dbReference type="ChEBI" id="CHEBI:15378"/>
        <dbReference type="ChEBI" id="CHEBI:43474"/>
        <dbReference type="ChEBI" id="CHEBI:57783"/>
        <dbReference type="ChEBI" id="CHEBI:64076"/>
        <dbReference type="ChEBI" id="CHEBI:456215"/>
        <dbReference type="ChEBI" id="CHEBI:456216"/>
        <dbReference type="EC" id="4.2.1.136"/>
    </reaction>
</comment>
<dbReference type="RefSeq" id="WP_253065425.1">
    <property type="nucleotide sequence ID" value="NZ_JAMXWM010000045.1"/>
</dbReference>
<dbReference type="Gene3D" id="3.40.1190.20">
    <property type="match status" value="1"/>
</dbReference>
<evidence type="ECO:0000256" key="7">
    <source>
        <dbReference type="ARBA" id="ARBA00022840"/>
    </source>
</evidence>
<dbReference type="Proteomes" id="UP001597399">
    <property type="component" value="Unassembled WGS sequence"/>
</dbReference>
<comment type="caution">
    <text evidence="22">The sequence shown here is derived from an EMBL/GenBank/DDBJ whole genome shotgun (WGS) entry which is preliminary data.</text>
</comment>
<organism evidence="22 23">
    <name type="scientific">Sporolactobacillus shoreicorticis</name>
    <dbReference type="NCBI Taxonomy" id="1923877"/>
    <lineage>
        <taxon>Bacteria</taxon>
        <taxon>Bacillati</taxon>
        <taxon>Bacillota</taxon>
        <taxon>Bacilli</taxon>
        <taxon>Bacillales</taxon>
        <taxon>Sporolactobacillaceae</taxon>
        <taxon>Sporolactobacillus</taxon>
    </lineage>
</organism>
<gene>
    <name evidence="17" type="primary">nnrD</name>
    <name evidence="18" type="synonym">nnrE</name>
    <name evidence="22" type="ORF">ACFSUE_15880</name>
</gene>
<keyword evidence="12 17" id="KW-0456">Lyase</keyword>
<evidence type="ECO:0000259" key="21">
    <source>
        <dbReference type="PROSITE" id="PS51385"/>
    </source>
</evidence>
<feature type="binding site" evidence="17">
    <location>
        <position position="436"/>
    </location>
    <ligand>
        <name>AMP</name>
        <dbReference type="ChEBI" id="CHEBI:456215"/>
    </ligand>
</feature>
<dbReference type="NCBIfam" id="TIGR00196">
    <property type="entry name" value="yjeF_cterm"/>
    <property type="match status" value="1"/>
</dbReference>
<evidence type="ECO:0000313" key="22">
    <source>
        <dbReference type="EMBL" id="MFD2695085.1"/>
    </source>
</evidence>
<accession>A0ABW5S6L0</accession>
<evidence type="ECO:0000256" key="6">
    <source>
        <dbReference type="ARBA" id="ARBA00022741"/>
    </source>
</evidence>
<evidence type="ECO:0000256" key="16">
    <source>
        <dbReference type="ARBA" id="ARBA00049209"/>
    </source>
</evidence>
<feature type="binding site" evidence="18">
    <location>
        <position position="142"/>
    </location>
    <ligand>
        <name>(6S)-NADPHX</name>
        <dbReference type="ChEBI" id="CHEBI:64076"/>
    </ligand>
</feature>
<comment type="catalytic activity">
    <reaction evidence="2 18 19">
        <text>(6R)-NADPHX = (6S)-NADPHX</text>
        <dbReference type="Rhea" id="RHEA:32227"/>
        <dbReference type="ChEBI" id="CHEBI:64076"/>
        <dbReference type="ChEBI" id="CHEBI:64077"/>
        <dbReference type="EC" id="5.1.99.6"/>
    </reaction>
</comment>
<dbReference type="EMBL" id="JBHUMQ010000037">
    <property type="protein sequence ID" value="MFD2695085.1"/>
    <property type="molecule type" value="Genomic_DNA"/>
</dbReference>
<evidence type="ECO:0000256" key="12">
    <source>
        <dbReference type="ARBA" id="ARBA00023239"/>
    </source>
</evidence>
<dbReference type="NCBIfam" id="TIGR00197">
    <property type="entry name" value="yjeF_nterm"/>
    <property type="match status" value="1"/>
</dbReference>
<dbReference type="PANTHER" id="PTHR12592:SF0">
    <property type="entry name" value="ATP-DEPENDENT (S)-NAD(P)H-HYDRATE DEHYDRATASE"/>
    <property type="match status" value="1"/>
</dbReference>
<comment type="cofactor">
    <cofactor evidence="18 19">
        <name>K(+)</name>
        <dbReference type="ChEBI" id="CHEBI:29103"/>
    </cofactor>
    <text evidence="18 19">Binds 1 potassium ion per subunit.</text>
</comment>
<comment type="catalytic activity">
    <reaction evidence="15 17 19">
        <text>(6S)-NADHX + ADP = AMP + phosphate + NADH + H(+)</text>
        <dbReference type="Rhea" id="RHEA:32223"/>
        <dbReference type="ChEBI" id="CHEBI:15378"/>
        <dbReference type="ChEBI" id="CHEBI:43474"/>
        <dbReference type="ChEBI" id="CHEBI:57945"/>
        <dbReference type="ChEBI" id="CHEBI:64074"/>
        <dbReference type="ChEBI" id="CHEBI:456215"/>
        <dbReference type="ChEBI" id="CHEBI:456216"/>
        <dbReference type="EC" id="4.2.1.136"/>
    </reaction>
</comment>
<proteinExistence type="inferred from homology"/>
<feature type="binding site" evidence="18">
    <location>
        <position position="127"/>
    </location>
    <ligand>
        <name>K(+)</name>
        <dbReference type="ChEBI" id="CHEBI:29103"/>
    </ligand>
</feature>
<dbReference type="CDD" id="cd01171">
    <property type="entry name" value="YXKO-related"/>
    <property type="match status" value="1"/>
</dbReference>
<evidence type="ECO:0000256" key="4">
    <source>
        <dbReference type="ARBA" id="ARBA00009524"/>
    </source>
</evidence>
<comment type="similarity">
    <text evidence="17">Belongs to the NnrD/CARKD family.</text>
</comment>
<evidence type="ECO:0000256" key="15">
    <source>
        <dbReference type="ARBA" id="ARBA00048238"/>
    </source>
</evidence>
<feature type="binding site" evidence="18">
    <location>
        <begin position="57"/>
        <end position="61"/>
    </location>
    <ligand>
        <name>(6S)-NADPHX</name>
        <dbReference type="ChEBI" id="CHEBI:64076"/>
    </ligand>
</feature>
<keyword evidence="23" id="KW-1185">Reference proteome</keyword>
<keyword evidence="5 18" id="KW-0479">Metal-binding</keyword>
<comment type="similarity">
    <text evidence="3 19">In the N-terminal section; belongs to the NnrE/AIBP family.</text>
</comment>
<feature type="binding site" evidence="18">
    <location>
        <position position="58"/>
    </location>
    <ligand>
        <name>K(+)</name>
        <dbReference type="ChEBI" id="CHEBI:29103"/>
    </ligand>
</feature>
<feature type="binding site" evidence="18">
    <location>
        <position position="160"/>
    </location>
    <ligand>
        <name>(6S)-NADPHX</name>
        <dbReference type="ChEBI" id="CHEBI:64076"/>
    </ligand>
</feature>
<dbReference type="Gene3D" id="3.40.50.10260">
    <property type="entry name" value="YjeF N-terminal domain"/>
    <property type="match status" value="1"/>
</dbReference>
<keyword evidence="13" id="KW-0511">Multifunctional enzyme</keyword>
<dbReference type="SUPFAM" id="SSF64153">
    <property type="entry name" value="YjeF N-terminal domain-like"/>
    <property type="match status" value="1"/>
</dbReference>
<protein>
    <recommendedName>
        <fullName evidence="19">Bifunctional NAD(P)H-hydrate repair enzyme</fullName>
    </recommendedName>
    <alternativeName>
        <fullName evidence="19">Nicotinamide nucleotide repair protein</fullName>
    </alternativeName>
    <domain>
        <recommendedName>
            <fullName evidence="19">ADP-dependent (S)-NAD(P)H-hydrate dehydratase</fullName>
            <ecNumber evidence="19">4.2.1.136</ecNumber>
        </recommendedName>
        <alternativeName>
            <fullName evidence="19">ADP-dependent NAD(P)HX dehydratase</fullName>
        </alternativeName>
    </domain>
    <domain>
        <recommendedName>
            <fullName evidence="19">NAD(P)H-hydrate epimerase</fullName>
            <ecNumber evidence="19">5.1.99.6</ecNumber>
        </recommendedName>
    </domain>
</protein>
<evidence type="ECO:0000256" key="19">
    <source>
        <dbReference type="PIRNR" id="PIRNR017184"/>
    </source>
</evidence>
<dbReference type="InterPro" id="IPR000631">
    <property type="entry name" value="CARKD"/>
</dbReference>
<feature type="binding site" evidence="17">
    <location>
        <position position="370"/>
    </location>
    <ligand>
        <name>(6S)-NADPHX</name>
        <dbReference type="ChEBI" id="CHEBI:64076"/>
    </ligand>
</feature>
<dbReference type="HAMAP" id="MF_01965">
    <property type="entry name" value="NADHX_dehydratase"/>
    <property type="match status" value="1"/>
</dbReference>
<evidence type="ECO:0000256" key="8">
    <source>
        <dbReference type="ARBA" id="ARBA00022857"/>
    </source>
</evidence>
<dbReference type="EC" id="5.1.99.6" evidence="19"/>
<feature type="binding site" evidence="18">
    <location>
        <begin position="131"/>
        <end position="137"/>
    </location>
    <ligand>
        <name>(6S)-NADPHX</name>
        <dbReference type="ChEBI" id="CHEBI:64076"/>
    </ligand>
</feature>
<keyword evidence="11 18" id="KW-0413">Isomerase</keyword>
<sequence>MHVVSREEMQNIDQYTITHIGLGGPVLMENAGRAVYAAIEPELTVGKQVMVIIGKGNNGGDGFVTARLLLDSGTCATTWLVADPQQITGDAACHMKAYLASGGTIFQVKDDPKRFARQLERAELIVDALLGTGVHGAPYPEYGEVIRQINHSSAEVVSIDLPSGVPANGESFTHPVVTADRTLTLECPKLAQFVLPAARSFGAVQVLPIGIPHIAYRETSVRRELRMRADVVRTLPQRDPFSHKGSHGKGLLIAGSTDMPGAAFFSAKSALRSGIGLLKVSVPDTIKPVIAGWLPETMFMPRNRISLDGVSGVVIGPGLGRQSHEETLVCQVVEESGAIPCVIDADALIHLKHHLDLLPRRSVPAVLSPHPGEMAALTGNTVKEIESTRFDCSKAFAEKYHVYLVLKGKYTIITAPDGRQMVNPTGNAALAKGGSGDILTGILLAFLLQHEQVMDAVCNAVYVHGAAADNLVDGGHSLLDVLATDVIEAIPPVLHDFYSETAHL</sequence>